<proteinExistence type="predicted"/>
<comment type="caution">
    <text evidence="1">The sequence shown here is derived from an EMBL/GenBank/DDBJ whole genome shotgun (WGS) entry which is preliminary data.</text>
</comment>
<sequence>MLESNKKISLSGDEALEILADIEFILISLHKMGSYYQDKPTEDYQKATTNFIDNEKITQRLAKVRKIISENFDSTLGEDDMDDMERHLEGIKFWKP</sequence>
<protein>
    <submittedName>
        <fullName evidence="1">Uncharacterized protein</fullName>
    </submittedName>
</protein>
<dbReference type="GeneID" id="44146395"/>
<dbReference type="RefSeq" id="WP_024677613.1">
    <property type="nucleotide sequence ID" value="NZ_LGLH01000055.1"/>
</dbReference>
<name>A0A3M3A233_PSEYM</name>
<evidence type="ECO:0000313" key="2">
    <source>
        <dbReference type="Proteomes" id="UP000282378"/>
    </source>
</evidence>
<evidence type="ECO:0000313" key="1">
    <source>
        <dbReference type="EMBL" id="RML94513.1"/>
    </source>
</evidence>
<dbReference type="EMBL" id="RBNL01000983">
    <property type="protein sequence ID" value="RML94513.1"/>
    <property type="molecule type" value="Genomic_DNA"/>
</dbReference>
<organism evidence="1 2">
    <name type="scientific">Pseudomonas syringae pv. maculicola</name>
    <dbReference type="NCBI Taxonomy" id="59511"/>
    <lineage>
        <taxon>Bacteria</taxon>
        <taxon>Pseudomonadati</taxon>
        <taxon>Pseudomonadota</taxon>
        <taxon>Gammaproteobacteria</taxon>
        <taxon>Pseudomonadales</taxon>
        <taxon>Pseudomonadaceae</taxon>
        <taxon>Pseudomonas</taxon>
    </lineage>
</organism>
<dbReference type="Proteomes" id="UP000282378">
    <property type="component" value="Unassembled WGS sequence"/>
</dbReference>
<reference evidence="1 2" key="1">
    <citation type="submission" date="2018-08" db="EMBL/GenBank/DDBJ databases">
        <title>Recombination of ecologically and evolutionarily significant loci maintains genetic cohesion in the Pseudomonas syringae species complex.</title>
        <authorList>
            <person name="Dillon M."/>
            <person name="Thakur S."/>
            <person name="Almeida R.N.D."/>
            <person name="Weir B.S."/>
            <person name="Guttman D.S."/>
        </authorList>
    </citation>
    <scope>NUCLEOTIDE SEQUENCE [LARGE SCALE GENOMIC DNA]</scope>
    <source>
        <strain evidence="1 2">88_10</strain>
    </source>
</reference>
<accession>A0A3M3A233</accession>
<gene>
    <name evidence="1" type="ORF">APX70_00828</name>
</gene>
<dbReference type="AlphaFoldDB" id="A0A3M3A233"/>